<reference evidence="4 6" key="2">
    <citation type="submission" date="2018-12" db="EMBL/GenBank/DDBJ databases">
        <authorList>
            <person name="hu s."/>
            <person name="Xu Y."/>
            <person name="Xu B."/>
            <person name="Li F."/>
        </authorList>
    </citation>
    <scope>NUCLEOTIDE SEQUENCE [LARGE SCALE GENOMIC DNA]</scope>
    <source>
        <strain evidence="4 6">KSW2-17</strain>
    </source>
</reference>
<dbReference type="AlphaFoldDB" id="A0A2P8H0X0"/>
<sequence length="147" mass="15531">MRRHAVDETGSTLVLTIGFAAFALVVTLVVAAATSLYIERKRLLSLADSAALVGAEAFDLADVRVSEDAKAVTVTLDPETVAATVADHIDRVGPTQFDGLRIEEATTPDGRSAEVSLSSAWKPPVLTLFLPEGLRIEATSSARAVLR</sequence>
<evidence type="ECO:0000313" key="4">
    <source>
        <dbReference type="EMBL" id="RUQ87816.1"/>
    </source>
</evidence>
<feature type="transmembrane region" description="Helical" evidence="1">
    <location>
        <begin position="12"/>
        <end position="38"/>
    </location>
</feature>
<dbReference type="Proteomes" id="UP000268291">
    <property type="component" value="Unassembled WGS sequence"/>
</dbReference>
<evidence type="ECO:0000256" key="1">
    <source>
        <dbReference type="SAM" id="Phobius"/>
    </source>
</evidence>
<keyword evidence="1" id="KW-0472">Membrane</keyword>
<accession>A0A2P8H0X0</accession>
<evidence type="ECO:0000259" key="2">
    <source>
        <dbReference type="Pfam" id="PF13400"/>
    </source>
</evidence>
<protein>
    <submittedName>
        <fullName evidence="3">Putative Flp pilus-assembly TadE/G-like protein</fullName>
    </submittedName>
</protein>
<dbReference type="Proteomes" id="UP000241203">
    <property type="component" value="Unassembled WGS sequence"/>
</dbReference>
<dbReference type="RefSeq" id="WP_106564679.1">
    <property type="nucleotide sequence ID" value="NZ_PYAU01000001.1"/>
</dbReference>
<name>A0A2P8H0X0_9MICO</name>
<keyword evidence="1" id="KW-0812">Transmembrane</keyword>
<evidence type="ECO:0000313" key="3">
    <source>
        <dbReference type="EMBL" id="PSL39861.1"/>
    </source>
</evidence>
<comment type="caution">
    <text evidence="3">The sequence shown here is derived from an EMBL/GenBank/DDBJ whole genome shotgun (WGS) entry which is preliminary data.</text>
</comment>
<gene>
    <name evidence="3" type="ORF">CLV49_3514</name>
    <name evidence="4" type="ORF">ELQ93_01685</name>
</gene>
<proteinExistence type="predicted"/>
<dbReference type="OrthoDB" id="4808490at2"/>
<dbReference type="EMBL" id="PYAU01000001">
    <property type="protein sequence ID" value="PSL39861.1"/>
    <property type="molecule type" value="Genomic_DNA"/>
</dbReference>
<organism evidence="3 5">
    <name type="scientific">Labedella gwakjiensis</name>
    <dbReference type="NCBI Taxonomy" id="390269"/>
    <lineage>
        <taxon>Bacteria</taxon>
        <taxon>Bacillati</taxon>
        <taxon>Actinomycetota</taxon>
        <taxon>Actinomycetes</taxon>
        <taxon>Micrococcales</taxon>
        <taxon>Microbacteriaceae</taxon>
        <taxon>Labedella</taxon>
    </lineage>
</organism>
<evidence type="ECO:0000313" key="6">
    <source>
        <dbReference type="Proteomes" id="UP000268291"/>
    </source>
</evidence>
<feature type="domain" description="Putative Flp pilus-assembly TadG-like N-terminal" evidence="2">
    <location>
        <begin position="10"/>
        <end position="55"/>
    </location>
</feature>
<reference evidence="3 5" key="1">
    <citation type="submission" date="2018-03" db="EMBL/GenBank/DDBJ databases">
        <title>Genomic Encyclopedia of Archaeal and Bacterial Type Strains, Phase II (KMG-II): from individual species to whole genera.</title>
        <authorList>
            <person name="Goeker M."/>
        </authorList>
    </citation>
    <scope>NUCLEOTIDE SEQUENCE [LARGE SCALE GENOMIC DNA]</scope>
    <source>
        <strain evidence="3 5">DSM 21548</strain>
    </source>
</reference>
<dbReference type="InterPro" id="IPR028087">
    <property type="entry name" value="Tad_N"/>
</dbReference>
<dbReference type="EMBL" id="RZGY01000001">
    <property type="protein sequence ID" value="RUQ87816.1"/>
    <property type="molecule type" value="Genomic_DNA"/>
</dbReference>
<keyword evidence="6" id="KW-1185">Reference proteome</keyword>
<keyword evidence="1" id="KW-1133">Transmembrane helix</keyword>
<evidence type="ECO:0000313" key="5">
    <source>
        <dbReference type="Proteomes" id="UP000241203"/>
    </source>
</evidence>
<dbReference type="Pfam" id="PF13400">
    <property type="entry name" value="Tad"/>
    <property type="match status" value="1"/>
</dbReference>